<gene>
    <name evidence="1" type="ORF">BpHYR1_012977</name>
</gene>
<accession>A0A3M7P8T4</accession>
<keyword evidence="2" id="KW-1185">Reference proteome</keyword>
<dbReference type="EMBL" id="REGN01012402">
    <property type="protein sequence ID" value="RMZ95478.1"/>
    <property type="molecule type" value="Genomic_DNA"/>
</dbReference>
<protein>
    <submittedName>
        <fullName evidence="1">Uncharacterized protein</fullName>
    </submittedName>
</protein>
<dbReference type="AlphaFoldDB" id="A0A3M7P8T4"/>
<name>A0A3M7P8T4_BRAPC</name>
<sequence length="73" mass="8939">MRRKYKKKFKSEFEIWHGSMSLSLQLVDSVYTRFKWENFYNPEYFVLEDLKVFFDSLGATLQNDKTITINRPY</sequence>
<dbReference type="Proteomes" id="UP000276133">
    <property type="component" value="Unassembled WGS sequence"/>
</dbReference>
<organism evidence="1 2">
    <name type="scientific">Brachionus plicatilis</name>
    <name type="common">Marine rotifer</name>
    <name type="synonym">Brachionus muelleri</name>
    <dbReference type="NCBI Taxonomy" id="10195"/>
    <lineage>
        <taxon>Eukaryota</taxon>
        <taxon>Metazoa</taxon>
        <taxon>Spiralia</taxon>
        <taxon>Gnathifera</taxon>
        <taxon>Rotifera</taxon>
        <taxon>Eurotatoria</taxon>
        <taxon>Monogononta</taxon>
        <taxon>Pseudotrocha</taxon>
        <taxon>Ploima</taxon>
        <taxon>Brachionidae</taxon>
        <taxon>Brachionus</taxon>
    </lineage>
</organism>
<evidence type="ECO:0000313" key="2">
    <source>
        <dbReference type="Proteomes" id="UP000276133"/>
    </source>
</evidence>
<reference evidence="1 2" key="1">
    <citation type="journal article" date="2018" name="Sci. Rep.">
        <title>Genomic signatures of local adaptation to the degree of environmental predictability in rotifers.</title>
        <authorList>
            <person name="Franch-Gras L."/>
            <person name="Hahn C."/>
            <person name="Garcia-Roger E.M."/>
            <person name="Carmona M.J."/>
            <person name="Serra M."/>
            <person name="Gomez A."/>
        </authorList>
    </citation>
    <scope>NUCLEOTIDE SEQUENCE [LARGE SCALE GENOMIC DNA]</scope>
    <source>
        <strain evidence="1">HYR1</strain>
    </source>
</reference>
<evidence type="ECO:0000313" key="1">
    <source>
        <dbReference type="EMBL" id="RMZ95478.1"/>
    </source>
</evidence>
<comment type="caution">
    <text evidence="1">The sequence shown here is derived from an EMBL/GenBank/DDBJ whole genome shotgun (WGS) entry which is preliminary data.</text>
</comment>
<proteinExistence type="predicted"/>